<sequence length="386" mass="41614">MRVLPDSGLAYRYITRLLGLPARLRLAFDGYPVGVKTPPEPTADLRRGLTALSVVIPVYNEEAWIRRSVAAVLAAGETAGIDLDIVVVDDGSTDSTAQVIDELAIDPRVRRVSQTNAGRMAARVTGAQTAIRSHLLLLDARVIVGTDSLRWMADSWDTYPDASVWCGHVDIETRGNPVAAFWSGLTKVGWRRYMSNPRVVSFGADDFDQFPKGTTALLLERDYFLELAGAFESLFDQQRLSSDDTRLLRQAAGERRIWLSPQFSFDYHGKTGVGGLRKQAYFRGTTFVDSYLGQSRVLGPALVGASVGGVALIAFTVAKPSVGIPCLLAAWAAIPVAVSASGGTRREVGAAAAMTPAFAILFGSGVLRGYALAARAKFRSRRDATS</sequence>
<dbReference type="GO" id="GO:0005886">
    <property type="term" value="C:plasma membrane"/>
    <property type="evidence" value="ECO:0007669"/>
    <property type="project" value="UniProtKB-SubCell"/>
</dbReference>
<evidence type="ECO:0000256" key="3">
    <source>
        <dbReference type="ARBA" id="ARBA00022676"/>
    </source>
</evidence>
<evidence type="ECO:0000259" key="11">
    <source>
        <dbReference type="Pfam" id="PF00535"/>
    </source>
</evidence>
<dbReference type="AlphaFoldDB" id="A0A1G6XWK7"/>
<keyword evidence="5 10" id="KW-0472">Membrane</keyword>
<dbReference type="PANTHER" id="PTHR43646">
    <property type="entry name" value="GLYCOSYLTRANSFERASE"/>
    <property type="match status" value="1"/>
</dbReference>
<dbReference type="InterPro" id="IPR029044">
    <property type="entry name" value="Nucleotide-diphossugar_trans"/>
</dbReference>
<dbReference type="CDD" id="cd00761">
    <property type="entry name" value="Glyco_tranf_GTA_type"/>
    <property type="match status" value="1"/>
</dbReference>
<evidence type="ECO:0000256" key="9">
    <source>
        <dbReference type="ARBA" id="ARBA00040345"/>
    </source>
</evidence>
<feature type="transmembrane region" description="Helical" evidence="10">
    <location>
        <begin position="297"/>
        <end position="315"/>
    </location>
</feature>
<evidence type="ECO:0000256" key="10">
    <source>
        <dbReference type="SAM" id="Phobius"/>
    </source>
</evidence>
<keyword evidence="10" id="KW-0812">Transmembrane</keyword>
<dbReference type="OrthoDB" id="3672893at2"/>
<evidence type="ECO:0000256" key="1">
    <source>
        <dbReference type="ARBA" id="ARBA00004236"/>
    </source>
</evidence>
<dbReference type="STRING" id="1814289.SAMN05216410_0227"/>
<comment type="subcellular location">
    <subcellularLocation>
        <location evidence="1">Cell membrane</location>
    </subcellularLocation>
</comment>
<comment type="similarity">
    <text evidence="8">Belongs to the glycosyltransferase 2 family. CrtQ subfamily.</text>
</comment>
<dbReference type="Proteomes" id="UP000199039">
    <property type="component" value="Unassembled WGS sequence"/>
</dbReference>
<keyword evidence="4 12" id="KW-0808">Transferase</keyword>
<keyword evidence="2" id="KW-1003">Cell membrane</keyword>
<dbReference type="EMBL" id="FMYH01000012">
    <property type="protein sequence ID" value="SDD82500.1"/>
    <property type="molecule type" value="Genomic_DNA"/>
</dbReference>
<dbReference type="GO" id="GO:0016757">
    <property type="term" value="F:glycosyltransferase activity"/>
    <property type="evidence" value="ECO:0007669"/>
    <property type="project" value="UniProtKB-KW"/>
</dbReference>
<comment type="function">
    <text evidence="6">Catalyzes the glycosylation of 4,4'-diaponeurosporenoate, i.e. the esterification of glucose at the C1'' position with the carboxyl group of 4,4'-diaponeurosporenic acid, to form glycosyl-4,4'-diaponeurosporenoate. This is a step in the biosynthesis of staphyloxanthin, an orange pigment present in most staphylococci strains.</text>
</comment>
<evidence type="ECO:0000256" key="4">
    <source>
        <dbReference type="ARBA" id="ARBA00022679"/>
    </source>
</evidence>
<evidence type="ECO:0000256" key="6">
    <source>
        <dbReference type="ARBA" id="ARBA00037281"/>
    </source>
</evidence>
<organism evidence="12 13">
    <name type="scientific">Sanguibacter gelidistatuariae</name>
    <dbReference type="NCBI Taxonomy" id="1814289"/>
    <lineage>
        <taxon>Bacteria</taxon>
        <taxon>Bacillati</taxon>
        <taxon>Actinomycetota</taxon>
        <taxon>Actinomycetes</taxon>
        <taxon>Micrococcales</taxon>
        <taxon>Sanguibacteraceae</taxon>
        <taxon>Sanguibacter</taxon>
    </lineage>
</organism>
<dbReference type="SUPFAM" id="SSF53448">
    <property type="entry name" value="Nucleotide-diphospho-sugar transferases"/>
    <property type="match status" value="1"/>
</dbReference>
<evidence type="ECO:0000256" key="2">
    <source>
        <dbReference type="ARBA" id="ARBA00022475"/>
    </source>
</evidence>
<gene>
    <name evidence="12" type="ORF">SAMN05216410_0227</name>
</gene>
<accession>A0A1G6XWK7</accession>
<evidence type="ECO:0000256" key="5">
    <source>
        <dbReference type="ARBA" id="ARBA00023136"/>
    </source>
</evidence>
<evidence type="ECO:0000313" key="13">
    <source>
        <dbReference type="Proteomes" id="UP000199039"/>
    </source>
</evidence>
<comment type="pathway">
    <text evidence="7">Carotenoid biosynthesis; staphyloxanthin biosynthesis; staphyloxanthin from farnesyl diphosphate: step 4/5.</text>
</comment>
<keyword evidence="13" id="KW-1185">Reference proteome</keyword>
<evidence type="ECO:0000256" key="8">
    <source>
        <dbReference type="ARBA" id="ARBA00038120"/>
    </source>
</evidence>
<reference evidence="12 13" key="1">
    <citation type="submission" date="2016-09" db="EMBL/GenBank/DDBJ databases">
        <authorList>
            <person name="Capua I."/>
            <person name="De Benedictis P."/>
            <person name="Joannis T."/>
            <person name="Lombin L.H."/>
            <person name="Cattoli G."/>
        </authorList>
    </citation>
    <scope>NUCLEOTIDE SEQUENCE [LARGE SCALE GENOMIC DNA]</scope>
    <source>
        <strain evidence="12 13">ISLP-3</strain>
    </source>
</reference>
<feature type="transmembrane region" description="Helical" evidence="10">
    <location>
        <begin position="322"/>
        <end position="342"/>
    </location>
</feature>
<dbReference type="PANTHER" id="PTHR43646:SF2">
    <property type="entry name" value="GLYCOSYLTRANSFERASE 2-LIKE DOMAIN-CONTAINING PROTEIN"/>
    <property type="match status" value="1"/>
</dbReference>
<name>A0A1G6XWK7_9MICO</name>
<evidence type="ECO:0000256" key="7">
    <source>
        <dbReference type="ARBA" id="ARBA00037904"/>
    </source>
</evidence>
<keyword evidence="10" id="KW-1133">Transmembrane helix</keyword>
<protein>
    <recommendedName>
        <fullName evidence="9">4,4'-diaponeurosporenoate glycosyltransferase</fullName>
    </recommendedName>
</protein>
<feature type="transmembrane region" description="Helical" evidence="10">
    <location>
        <begin position="348"/>
        <end position="373"/>
    </location>
</feature>
<feature type="domain" description="Glycosyltransferase 2-like" evidence="11">
    <location>
        <begin position="53"/>
        <end position="173"/>
    </location>
</feature>
<evidence type="ECO:0000313" key="12">
    <source>
        <dbReference type="EMBL" id="SDD82500.1"/>
    </source>
</evidence>
<dbReference type="Pfam" id="PF00535">
    <property type="entry name" value="Glycos_transf_2"/>
    <property type="match status" value="1"/>
</dbReference>
<dbReference type="Gene3D" id="3.90.550.10">
    <property type="entry name" value="Spore Coat Polysaccharide Biosynthesis Protein SpsA, Chain A"/>
    <property type="match status" value="1"/>
</dbReference>
<keyword evidence="3" id="KW-0328">Glycosyltransferase</keyword>
<proteinExistence type="inferred from homology"/>
<dbReference type="InterPro" id="IPR001173">
    <property type="entry name" value="Glyco_trans_2-like"/>
</dbReference>